<gene>
    <name evidence="3" type="ORF">Ae201684_010633</name>
</gene>
<name>A0A6G0WXZ2_9STRA</name>
<feature type="compositionally biased region" description="Polar residues" evidence="2">
    <location>
        <begin position="301"/>
        <end position="312"/>
    </location>
</feature>
<evidence type="ECO:0000313" key="3">
    <source>
        <dbReference type="EMBL" id="KAF0732348.1"/>
    </source>
</evidence>
<dbReference type="AlphaFoldDB" id="A0A6G0WXZ2"/>
<sequence>MDASTRIMVESAQLQSRMTIPNAFHQDNTPHYRLVDSQAALKQREERDKIIREIEAKRASKRAAAKMPQPFEAALSVHGSKPRAKKAPHPDNAFRLSTSYQATTSKSLDDGEERANNTSTHEQAYIQQLEKELERLKMARQTKPVDNQVAQQLAEIKAVRLVTLSYLIAIQAQLRDLRVVEQLVREKEEAEKTIVKLKQELTKSPTKKRKYRRHVDTSTPVQNLNLSVEDDPAFDLSPGGDECLPDFDLGPRTASSVGEPPGFDDLESPKNTCQVAPKLDSKKWATPVSRPVVSPAASASTKRVNSSSKTNTVRSSAFFEAKERARREQLELEQIAREKLERAKRAAPPSGLLMNEAKLRERKQQHVEEILLEEEEKSQPFKARDPPKFDEPSDAELIEHLRKERVAARAAALLASSKVSSRLASAKKAKIIRQSPKKRIKAAPVPDFLMMQNEWKAALDRAKTKRTTTQIDQFSLTDPEKLARLQKKKQERIERQVEKEAAEVGPNRRAIEEERKMAYEKAMAAAASSSAQIAQTESQKLRTQAVQAKLKQRAAKEKAEAKAQQKREAKIKQLSKQVKAEVSTLERQRREEKGNFVDNPDEAAKAKAEESKRSFQEAIQRNKQRIMGAVAARPTLIERFAIDKKKEENKRQALAAVVSNVFGKNIGAFKGVLTDGEEDLVDAMDAQKSADEEAT</sequence>
<feature type="region of interest" description="Disordered" evidence="2">
    <location>
        <begin position="75"/>
        <end position="121"/>
    </location>
</feature>
<feature type="compositionally biased region" description="Polar residues" evidence="2">
    <location>
        <begin position="95"/>
        <end position="106"/>
    </location>
</feature>
<feature type="compositionally biased region" description="Basic and acidic residues" evidence="2">
    <location>
        <begin position="377"/>
        <end position="392"/>
    </location>
</feature>
<feature type="region of interest" description="Disordered" evidence="2">
    <location>
        <begin position="247"/>
        <end position="269"/>
    </location>
</feature>
<accession>A0A6G0WXZ2</accession>
<feature type="region of interest" description="Disordered" evidence="2">
    <location>
        <begin position="292"/>
        <end position="312"/>
    </location>
</feature>
<dbReference type="VEuPathDB" id="FungiDB:AeMF1_001143"/>
<protein>
    <submittedName>
        <fullName evidence="3">Uncharacterized protein</fullName>
    </submittedName>
</protein>
<evidence type="ECO:0000256" key="2">
    <source>
        <dbReference type="SAM" id="MobiDB-lite"/>
    </source>
</evidence>
<feature type="compositionally biased region" description="Basic and acidic residues" evidence="2">
    <location>
        <begin position="602"/>
        <end position="615"/>
    </location>
</feature>
<reference evidence="3 4" key="1">
    <citation type="submission" date="2019-07" db="EMBL/GenBank/DDBJ databases">
        <title>Genomics analysis of Aphanomyces spp. identifies a new class of oomycete effector associated with host adaptation.</title>
        <authorList>
            <person name="Gaulin E."/>
        </authorList>
    </citation>
    <scope>NUCLEOTIDE SEQUENCE [LARGE SCALE GENOMIC DNA]</scope>
    <source>
        <strain evidence="3 4">ATCC 201684</strain>
    </source>
</reference>
<proteinExistence type="predicted"/>
<organism evidence="3 4">
    <name type="scientific">Aphanomyces euteiches</name>
    <dbReference type="NCBI Taxonomy" id="100861"/>
    <lineage>
        <taxon>Eukaryota</taxon>
        <taxon>Sar</taxon>
        <taxon>Stramenopiles</taxon>
        <taxon>Oomycota</taxon>
        <taxon>Saprolegniomycetes</taxon>
        <taxon>Saprolegniales</taxon>
        <taxon>Verrucalvaceae</taxon>
        <taxon>Aphanomyces</taxon>
    </lineage>
</organism>
<feature type="compositionally biased region" description="Basic and acidic residues" evidence="2">
    <location>
        <begin position="556"/>
        <end position="571"/>
    </location>
</feature>
<feature type="coiled-coil region" evidence="1">
    <location>
        <begin position="170"/>
        <end position="200"/>
    </location>
</feature>
<dbReference type="EMBL" id="VJMJ01000135">
    <property type="protein sequence ID" value="KAF0732348.1"/>
    <property type="molecule type" value="Genomic_DNA"/>
</dbReference>
<feature type="region of interest" description="Disordered" evidence="2">
    <location>
        <begin position="372"/>
        <end position="392"/>
    </location>
</feature>
<feature type="region of interest" description="Disordered" evidence="2">
    <location>
        <begin position="556"/>
        <end position="618"/>
    </location>
</feature>
<comment type="caution">
    <text evidence="3">The sequence shown here is derived from an EMBL/GenBank/DDBJ whole genome shotgun (WGS) entry which is preliminary data.</text>
</comment>
<feature type="compositionally biased region" description="Basic and acidic residues" evidence="2">
    <location>
        <begin position="584"/>
        <end position="595"/>
    </location>
</feature>
<evidence type="ECO:0000313" key="4">
    <source>
        <dbReference type="Proteomes" id="UP000481153"/>
    </source>
</evidence>
<keyword evidence="4" id="KW-1185">Reference proteome</keyword>
<evidence type="ECO:0000256" key="1">
    <source>
        <dbReference type="SAM" id="Coils"/>
    </source>
</evidence>
<dbReference type="Proteomes" id="UP000481153">
    <property type="component" value="Unassembled WGS sequence"/>
</dbReference>
<keyword evidence="1" id="KW-0175">Coiled coil</keyword>